<dbReference type="Pfam" id="PF00397">
    <property type="entry name" value="WW"/>
    <property type="match status" value="1"/>
</dbReference>
<dbReference type="SUPFAM" id="SSF51045">
    <property type="entry name" value="WW domain"/>
    <property type="match status" value="1"/>
</dbReference>
<gene>
    <name evidence="3" type="ORF">TCHU04912_LOCUS12889</name>
</gene>
<dbReference type="SMART" id="SM00456">
    <property type="entry name" value="WW"/>
    <property type="match status" value="1"/>
</dbReference>
<dbReference type="Gene3D" id="2.20.70.10">
    <property type="match status" value="1"/>
</dbReference>
<dbReference type="PROSITE" id="PS50020">
    <property type="entry name" value="WW_DOMAIN_2"/>
    <property type="match status" value="1"/>
</dbReference>
<dbReference type="PANTHER" id="PTHR21715:SF0">
    <property type="entry name" value="RH04127P"/>
    <property type="match status" value="1"/>
</dbReference>
<dbReference type="CDD" id="cd00201">
    <property type="entry name" value="WW"/>
    <property type="match status" value="1"/>
</dbReference>
<sequence length="222" mass="22929">MDPVFDADLLWIAEQAYYAPLPANWEEAGDGDGNIYYFNAMTGVTTWSHPLEDHFRSLFLQMKGDKCRAAKGKAAAGETGGRAGGHPFASTHHQLDDAETADDGASDDGSSLGRSAASVRGRDQQWELSAGQTSGPFIRSYGTSTDLGASLAAARAKQPPPPLPNMSRDADLSSAPMGGGKKARGARGSLLSASTADGLALPPIAGPSGGKKNGGWMPPAGK</sequence>
<feature type="region of interest" description="Disordered" evidence="1">
    <location>
        <begin position="71"/>
        <end position="222"/>
    </location>
</feature>
<accession>A0A7S1SWP9</accession>
<feature type="domain" description="WW" evidence="2">
    <location>
        <begin position="19"/>
        <end position="52"/>
    </location>
</feature>
<dbReference type="InterPro" id="IPR036020">
    <property type="entry name" value="WW_dom_sf"/>
</dbReference>
<protein>
    <recommendedName>
        <fullName evidence="2">WW domain-containing protein</fullName>
    </recommendedName>
</protein>
<dbReference type="PROSITE" id="PS01159">
    <property type="entry name" value="WW_DOMAIN_1"/>
    <property type="match status" value="1"/>
</dbReference>
<evidence type="ECO:0000256" key="1">
    <source>
        <dbReference type="SAM" id="MobiDB-lite"/>
    </source>
</evidence>
<reference evidence="3" key="1">
    <citation type="submission" date="2021-01" db="EMBL/GenBank/DDBJ databases">
        <authorList>
            <person name="Corre E."/>
            <person name="Pelletier E."/>
            <person name="Niang G."/>
            <person name="Scheremetjew M."/>
            <person name="Finn R."/>
            <person name="Kale V."/>
            <person name="Holt S."/>
            <person name="Cochrane G."/>
            <person name="Meng A."/>
            <person name="Brown T."/>
            <person name="Cohen L."/>
        </authorList>
    </citation>
    <scope>NUCLEOTIDE SEQUENCE</scope>
    <source>
        <strain evidence="3">PLY429</strain>
    </source>
</reference>
<name>A0A7S1SWP9_9CHLO</name>
<organism evidence="3">
    <name type="scientific">Tetraselmis chuii</name>
    <dbReference type="NCBI Taxonomy" id="63592"/>
    <lineage>
        <taxon>Eukaryota</taxon>
        <taxon>Viridiplantae</taxon>
        <taxon>Chlorophyta</taxon>
        <taxon>core chlorophytes</taxon>
        <taxon>Chlorodendrophyceae</taxon>
        <taxon>Chlorodendrales</taxon>
        <taxon>Chlorodendraceae</taxon>
        <taxon>Tetraselmis</taxon>
    </lineage>
</organism>
<dbReference type="AlphaFoldDB" id="A0A7S1SWP9"/>
<dbReference type="InterPro" id="IPR001202">
    <property type="entry name" value="WW_dom"/>
</dbReference>
<feature type="compositionally biased region" description="Polar residues" evidence="1">
    <location>
        <begin position="126"/>
        <end position="147"/>
    </location>
</feature>
<evidence type="ECO:0000259" key="2">
    <source>
        <dbReference type="PROSITE" id="PS50020"/>
    </source>
</evidence>
<feature type="compositionally biased region" description="Acidic residues" evidence="1">
    <location>
        <begin position="97"/>
        <end position="106"/>
    </location>
</feature>
<proteinExistence type="predicted"/>
<dbReference type="InterPro" id="IPR053233">
    <property type="entry name" value="ABRA-related"/>
</dbReference>
<feature type="compositionally biased region" description="Low complexity" evidence="1">
    <location>
        <begin position="107"/>
        <end position="118"/>
    </location>
</feature>
<dbReference type="EMBL" id="HBGG01024856">
    <property type="protein sequence ID" value="CAD9210650.1"/>
    <property type="molecule type" value="Transcribed_RNA"/>
</dbReference>
<dbReference type="PANTHER" id="PTHR21715">
    <property type="entry name" value="RH04127P"/>
    <property type="match status" value="1"/>
</dbReference>
<evidence type="ECO:0000313" key="3">
    <source>
        <dbReference type="EMBL" id="CAD9210650.1"/>
    </source>
</evidence>